<dbReference type="EMBL" id="JBHLUX010000037">
    <property type="protein sequence ID" value="MFC0471894.1"/>
    <property type="molecule type" value="Genomic_DNA"/>
</dbReference>
<reference evidence="1 2" key="1">
    <citation type="submission" date="2024-09" db="EMBL/GenBank/DDBJ databases">
        <authorList>
            <person name="Sun Q."/>
            <person name="Mori K."/>
        </authorList>
    </citation>
    <scope>NUCLEOTIDE SEQUENCE [LARGE SCALE GENOMIC DNA]</scope>
    <source>
        <strain evidence="1 2">NCAIM B.02610</strain>
    </source>
</reference>
<organism evidence="1 2">
    <name type="scientific">Halalkalibacter kiskunsagensis</name>
    <dbReference type="NCBI Taxonomy" id="1548599"/>
    <lineage>
        <taxon>Bacteria</taxon>
        <taxon>Bacillati</taxon>
        <taxon>Bacillota</taxon>
        <taxon>Bacilli</taxon>
        <taxon>Bacillales</taxon>
        <taxon>Bacillaceae</taxon>
        <taxon>Halalkalibacter</taxon>
    </lineage>
</organism>
<proteinExistence type="predicted"/>
<gene>
    <name evidence="1" type="ORF">ACFFHM_15670</name>
</gene>
<evidence type="ECO:0000313" key="1">
    <source>
        <dbReference type="EMBL" id="MFC0471894.1"/>
    </source>
</evidence>
<name>A0ABV6KEZ9_9BACI</name>
<comment type="caution">
    <text evidence="1">The sequence shown here is derived from an EMBL/GenBank/DDBJ whole genome shotgun (WGS) entry which is preliminary data.</text>
</comment>
<dbReference type="RefSeq" id="WP_335961739.1">
    <property type="nucleotide sequence ID" value="NZ_JAXBLX010000020.1"/>
</dbReference>
<evidence type="ECO:0008006" key="3">
    <source>
        <dbReference type="Google" id="ProtNLM"/>
    </source>
</evidence>
<dbReference type="Proteomes" id="UP001589838">
    <property type="component" value="Unassembled WGS sequence"/>
</dbReference>
<accession>A0ABV6KEZ9</accession>
<sequence>MQINETPAFSPTLHTIQAFRKLFEIENILRNLIVEFNPDYKKRVYNPTLGTLISIGEKVVPRKSINR</sequence>
<keyword evidence="2" id="KW-1185">Reference proteome</keyword>
<evidence type="ECO:0000313" key="2">
    <source>
        <dbReference type="Proteomes" id="UP001589838"/>
    </source>
</evidence>
<protein>
    <recommendedName>
        <fullName evidence="3">Transposase</fullName>
    </recommendedName>
</protein>